<keyword evidence="2" id="KW-1185">Reference proteome</keyword>
<evidence type="ECO:0000313" key="2">
    <source>
        <dbReference type="Proteomes" id="UP000593577"/>
    </source>
</evidence>
<dbReference type="Proteomes" id="UP000593577">
    <property type="component" value="Unassembled WGS sequence"/>
</dbReference>
<sequence>QFNTDSHISSHVLVISLSQNSSDTIFGLGEAKRYPSSSVLQQGNGYEAEPRSSFVEGARDVAVLEAMLESGSKGGTLVNVKKF</sequence>
<accession>A0A7J8Y3U3</accession>
<feature type="non-terminal residue" evidence="1">
    <location>
        <position position="1"/>
    </location>
</feature>
<evidence type="ECO:0000313" key="1">
    <source>
        <dbReference type="EMBL" id="MBA0694251.1"/>
    </source>
</evidence>
<protein>
    <submittedName>
        <fullName evidence="1">Uncharacterized protein</fullName>
    </submittedName>
</protein>
<proteinExistence type="predicted"/>
<name>A0A7J8Y3U3_GOSAI</name>
<gene>
    <name evidence="1" type="ORF">Goari_004567</name>
</gene>
<dbReference type="EMBL" id="JABFAA010000010">
    <property type="protein sequence ID" value="MBA0694251.1"/>
    <property type="molecule type" value="Genomic_DNA"/>
</dbReference>
<comment type="caution">
    <text evidence="1">The sequence shown here is derived from an EMBL/GenBank/DDBJ whole genome shotgun (WGS) entry which is preliminary data.</text>
</comment>
<dbReference type="AlphaFoldDB" id="A0A7J8Y3U3"/>
<organism evidence="1 2">
    <name type="scientific">Gossypium aridum</name>
    <name type="common">American cotton</name>
    <name type="synonym">Erioxylum aridum</name>
    <dbReference type="NCBI Taxonomy" id="34290"/>
    <lineage>
        <taxon>Eukaryota</taxon>
        <taxon>Viridiplantae</taxon>
        <taxon>Streptophyta</taxon>
        <taxon>Embryophyta</taxon>
        <taxon>Tracheophyta</taxon>
        <taxon>Spermatophyta</taxon>
        <taxon>Magnoliopsida</taxon>
        <taxon>eudicotyledons</taxon>
        <taxon>Gunneridae</taxon>
        <taxon>Pentapetalae</taxon>
        <taxon>rosids</taxon>
        <taxon>malvids</taxon>
        <taxon>Malvales</taxon>
        <taxon>Malvaceae</taxon>
        <taxon>Malvoideae</taxon>
        <taxon>Gossypium</taxon>
    </lineage>
</organism>
<reference evidence="1 2" key="1">
    <citation type="journal article" date="2019" name="Genome Biol. Evol.">
        <title>Insights into the evolution of the New World diploid cottons (Gossypium, subgenus Houzingenia) based on genome sequencing.</title>
        <authorList>
            <person name="Grover C.E."/>
            <person name="Arick M.A. 2nd"/>
            <person name="Thrash A."/>
            <person name="Conover J.L."/>
            <person name="Sanders W.S."/>
            <person name="Peterson D.G."/>
            <person name="Frelichowski J.E."/>
            <person name="Scheffler J.A."/>
            <person name="Scheffler B.E."/>
            <person name="Wendel J.F."/>
        </authorList>
    </citation>
    <scope>NUCLEOTIDE SEQUENCE [LARGE SCALE GENOMIC DNA]</scope>
    <source>
        <strain evidence="1">185</strain>
        <tissue evidence="1">Leaf</tissue>
    </source>
</reference>